<dbReference type="NCBIfam" id="TIGR01733">
    <property type="entry name" value="AA-adenyl-dom"/>
    <property type="match status" value="2"/>
</dbReference>
<dbReference type="Gene3D" id="3.40.50.980">
    <property type="match status" value="4"/>
</dbReference>
<evidence type="ECO:0000313" key="11">
    <source>
        <dbReference type="Proteomes" id="UP000502248"/>
    </source>
</evidence>
<evidence type="ECO:0000259" key="9">
    <source>
        <dbReference type="PROSITE" id="PS50075"/>
    </source>
</evidence>
<name>A0A7Z2ZJ84_9BACL</name>
<keyword evidence="5" id="KW-0436">Ligase</keyword>
<dbReference type="SMART" id="SM00823">
    <property type="entry name" value="PKS_PP"/>
    <property type="match status" value="3"/>
</dbReference>
<dbReference type="GO" id="GO:0005829">
    <property type="term" value="C:cytosol"/>
    <property type="evidence" value="ECO:0007669"/>
    <property type="project" value="TreeGrafter"/>
</dbReference>
<dbReference type="GO" id="GO:0017000">
    <property type="term" value="P:antibiotic biosynthetic process"/>
    <property type="evidence" value="ECO:0007669"/>
    <property type="project" value="UniProtKB-KW"/>
</dbReference>
<keyword evidence="8" id="KW-0511">Multifunctional enzyme</keyword>
<dbReference type="Gene3D" id="3.40.50.12780">
    <property type="entry name" value="N-terminal domain of ligase-like"/>
    <property type="match status" value="1"/>
</dbReference>
<dbReference type="Pfam" id="PF13193">
    <property type="entry name" value="AMP-binding_C"/>
    <property type="match status" value="2"/>
</dbReference>
<evidence type="ECO:0000256" key="7">
    <source>
        <dbReference type="ARBA" id="ARBA00023194"/>
    </source>
</evidence>
<evidence type="ECO:0000256" key="8">
    <source>
        <dbReference type="ARBA" id="ARBA00023268"/>
    </source>
</evidence>
<dbReference type="InterPro" id="IPR009081">
    <property type="entry name" value="PP-bd_ACP"/>
</dbReference>
<dbReference type="CDD" id="cd05930">
    <property type="entry name" value="A_NRPS"/>
    <property type="match status" value="1"/>
</dbReference>
<dbReference type="PROSITE" id="PS00455">
    <property type="entry name" value="AMP_BINDING"/>
    <property type="match status" value="3"/>
</dbReference>
<proteinExistence type="inferred from homology"/>
<dbReference type="PANTHER" id="PTHR45527">
    <property type="entry name" value="NONRIBOSOMAL PEPTIDE SYNTHETASE"/>
    <property type="match status" value="1"/>
</dbReference>
<dbReference type="FunFam" id="3.40.50.12780:FF:000012">
    <property type="entry name" value="Non-ribosomal peptide synthetase"/>
    <property type="match status" value="2"/>
</dbReference>
<dbReference type="FunFam" id="3.30.300.30:FF:000010">
    <property type="entry name" value="Enterobactin synthetase component F"/>
    <property type="match status" value="1"/>
</dbReference>
<dbReference type="Gene3D" id="1.10.1200.10">
    <property type="entry name" value="ACP-like"/>
    <property type="match status" value="3"/>
</dbReference>
<dbReference type="FunFam" id="1.10.1200.10:FF:000005">
    <property type="entry name" value="Nonribosomal peptide synthetase 1"/>
    <property type="match status" value="2"/>
</dbReference>
<sequence length="2992" mass="337236">MRTRQSTLADVLHDLRDSGNGITYTTRHEEAFVSYGELYGKAQGKLHFLQRKGMQPKDELVFQVEDNGEFIILFWACQLGGIIPVPLAAGNNEDHKLKLARVWNTLRNPYLACSKETLRQIEKYEEHPEISSCLASMQRRAILIDDDAQSIEPGRGNLQSIGSEDIALIQYSSGSTGAPRGVVLTHGNLLCNINAIIDGAGVSSADRSLSWMPLTHDMGLIGCHLTALTADIHQFIMPPTLFVMDPELWLHKAHEHRITLLSSPNFGYKHFLSHCKKERIAEWDLSRLRLIFNGAEPVSARLCDSFLDAIGPAGAGRNILFPVYGMAEASLAVTFPPMNEEVIPVYVNRSLLSAGEPVAEIGPDDKACVTFVDVGYPVQDCEVRICDEDGRTLQERYIGNIQIKGNNVTRGYYRNPEETDKLKTDDGWLNTGDLGFMRKGRLVVTGRKKDIIFVRGQNYYPHDLEGIAQEQLGIELGKIAICGVTGENSGTEEIAAFIVHRGKPDSFVDTVLEVKKTLNKATGLSIKQVVPVRSIPKTTSGKLQRYKLAESYERGEFTEVIERLNKLLDERITPEATETADDLLERRLSRLWADGLGRGSVGIDQDFFEMGGDSLTAAMLLNRIHKEFHVEVPAAALFELSTARKLANYIRDAEKSMYEPIPKAEEREYYPVSSSQYRVYVQEQSQHIGTSYHMPVLIHIEGDLDIAKAERVIRRLISLHESLRTSFAEMEGDIVQLVHREEEIEFALQILNLQHDGVRGAINEFIRPFRLSEAPLFRAGLVSEGDERTVAGKHHLILDMHHAISDGISVNHLIEQFAMQYDGKDLSASHLQYKDYVMWQRERKHSDRYASDRFYWERKLSGEVPLLEMPTDRKRTEARSFEGDSIPFSLDEKCVKKLNELAHRHSVSVNAILLTVYAIVLNKYTRQQDLVVGSLVSGRNHADLESIVGMFVNYVPLRMTIDPATTFVETLERCARSITEDYSHQDFPYEDMIGLVSSRTPQGRNPLFDTMLIVHNQMDIGSEIRMGDGKLTFEEWRTNTSKLDFKLDVYMEGSGLTCRLEYNRHLFDRETMERWCGHFEAVVQSVLLNPHAHLRDIDMLAETERLQILRSFNREVTTTEDSDESVLHEWFEKGAEQWPDQLAVLNGDQRMTYRELNGKANRLASELRRNGLGPDRIAAIVAERSAEMMIGILAVLKAGGAYLPISPDYPPERIRFMLEDSGAVVLLTQKAWLNRFGDAKEKNQNSTRIAFTGAIMDIGDEERYSGDRVDEATQGSNPVHSRNLAYVIYTSGSTGNPKGVMIEHGAAVNRIRWMQKQYPIGQDDVILQKTAFTFDVSVWELLWWFFAGAAVSFLSPGGEKDPDAIVRAIEAHRVTTLHFVPSMLHLFLEHQERRQEADRSQASLATLKYVFASGEALPPQHVERFYERFGLLQGGPILVNLYGPTEAAIDVSYYDCQPEPLADSVPIGRPIDNIQLYVLDEARQLLPIGVPGELYIAGRGLARGYIQLQELTSEKFVDNPFVPGTRMYRTGDLAKWQADGTIVYMGRLDHQVKLRGYRIELGEIEAGLLRHPAIHEAVVTVKETLEGDKYLSAHMVSNQVPTIAEIREHLGRLLPEYMIPARYSLIGRMPLTSNGKVDRKALANLEDVELAAADYEAPLDSTEEALIALWQTVLHRERIGALDDFFEIGGHSLKATELLNKLHKELRATLSLKEIFDNPTVRQMANLLREKEKSDVAPIPPTEEREHYALSPAQSRLYVLQQFERIGTAYHLPAAFLYEGTVDQDRFEKALSSVVGWHESLRTSFRMVDGVPVQKVHFSAVVSVEWKDGTQATLPELIRDFIRPFVLTEAPLLRAAVVQLSPNEQLILFDMHHLVSDGVSMGVLVEDFVGFYEGREPEKSIVPYKDFAGWQREALANGTWSEQERYWVGQFADGVPTLNMLTDYNRPSMRSFEGDKVAFRLTKEETLALRKLAADLRITLYMAMLAVFNVFLSRYSGQDDIVVGTPVSGRSHADLHNAVGMFVNTLPMRNYPSAHKTFRSFAEELRENTLGAFSNQDYPFEELVGKLQLTRSLSRNPLFDAMFVMQNMAIPELTLDQRPLKRCESPHVSAKFDFTLEAVETEEAEIECHFEYCTKLFREETVAAWVRHYRQIVKEVTDNPEIAIGNIDMLSSDEISRLLSVPDAEVRYPRDQTIHGLFVEQVERTPDNIAVVCGNERITYRELNERANRLAAGLRSKGVVPDQRIGLMLDRSIDMIVGILAILKAGGAYVPIDPDYPAERAAYMIDDSEASIVLSESKYEAGLRLIAPEVIDIAQLSTWSGDLAKSTSGSGNLAYIIYTSGTTGNPKGVMIEHRNVVSLLVHDPSLFDFNANDAWTMFHSYCFDFSVWEMYGALLFGGKLVVLEKQVAQDPERMLDVLIGEKVTVFNQTPSSFYHFIRYESARQRPELQFRYVIFGGEALKPSMLGSWKQRYPDTKLVNMYGITETTIHVTYKEMTDVEISSNVSRIGRPIPTLNAYILDGNLKLVPVGVAGELYVGGNGVARGYLNRPELTAQKFIANPYRPGETLYRSGDLVRMSTDGELEYMGRIDHQVKVRGFRIELGEIEYALQQHPRIREAVVLAKDDNAGEKALWGFVAVKEELPIAELRKHLSLTLPDYMIPSFYVQMEKLPLTVNGKIDRNALLRMEAERRTSASNAAPRNELERKISEIWQDVLSLDSVGAHDNFFDVGGHSLLLLRLHSLLEQDYPGVVKVTDLFAYPTIQALAAFIEAETASSDSASGTMRHAELPESFFANRQGKPQRTSLTFQLDSRMTTDAKRMAEEARGDLDSVLAGAYLYLFAQLTKKAEQTIYVKARDQAVHAVVIDLSGQQDAFALVCSVQQQLVTRAGNEDESVIKPLNDISSSPENGIYPLFYKYGRSVANAAPDEAFDIVLSYYEENDRITLLCSYDERKLRKEKMKEFCQGYVKMVGWLTKPYASSRQTAAGKEGAAHE</sequence>
<dbReference type="GO" id="GO:0044550">
    <property type="term" value="P:secondary metabolite biosynthetic process"/>
    <property type="evidence" value="ECO:0007669"/>
    <property type="project" value="UniProtKB-ARBA"/>
</dbReference>
<feature type="domain" description="Carrier" evidence="9">
    <location>
        <begin position="2697"/>
        <end position="2772"/>
    </location>
</feature>
<keyword evidence="3" id="KW-0596">Phosphopantetheine</keyword>
<evidence type="ECO:0000256" key="1">
    <source>
        <dbReference type="ARBA" id="ARBA00001957"/>
    </source>
</evidence>
<organism evidence="10 11">
    <name type="scientific">Cohnella herbarum</name>
    <dbReference type="NCBI Taxonomy" id="2728023"/>
    <lineage>
        <taxon>Bacteria</taxon>
        <taxon>Bacillati</taxon>
        <taxon>Bacillota</taxon>
        <taxon>Bacilli</taxon>
        <taxon>Bacillales</taxon>
        <taxon>Paenibacillaceae</taxon>
        <taxon>Cohnella</taxon>
    </lineage>
</organism>
<dbReference type="Gene3D" id="3.30.300.30">
    <property type="match status" value="3"/>
</dbReference>
<dbReference type="PROSITE" id="PS50075">
    <property type="entry name" value="CARRIER"/>
    <property type="match status" value="3"/>
</dbReference>
<keyword evidence="6" id="KW-0677">Repeat</keyword>
<evidence type="ECO:0000256" key="5">
    <source>
        <dbReference type="ARBA" id="ARBA00022598"/>
    </source>
</evidence>
<dbReference type="GO" id="GO:0043041">
    <property type="term" value="P:amino acid activation for nonribosomal peptide biosynthetic process"/>
    <property type="evidence" value="ECO:0007669"/>
    <property type="project" value="TreeGrafter"/>
</dbReference>
<evidence type="ECO:0000313" key="10">
    <source>
        <dbReference type="EMBL" id="QJD81936.1"/>
    </source>
</evidence>
<dbReference type="SMART" id="SM01294">
    <property type="entry name" value="PKS_PP_betabranch"/>
    <property type="match status" value="1"/>
</dbReference>
<dbReference type="GO" id="GO:0031177">
    <property type="term" value="F:phosphopantetheine binding"/>
    <property type="evidence" value="ECO:0007669"/>
    <property type="project" value="InterPro"/>
</dbReference>
<dbReference type="CDD" id="cd17643">
    <property type="entry name" value="A_NRPS_Cytc1-like"/>
    <property type="match status" value="1"/>
</dbReference>
<evidence type="ECO:0000256" key="2">
    <source>
        <dbReference type="ARBA" id="ARBA00006432"/>
    </source>
</evidence>
<dbReference type="FunFam" id="3.40.50.980:FF:000002">
    <property type="entry name" value="Enterobactin synthetase component F"/>
    <property type="match status" value="2"/>
</dbReference>
<dbReference type="GO" id="GO:0008610">
    <property type="term" value="P:lipid biosynthetic process"/>
    <property type="evidence" value="ECO:0007669"/>
    <property type="project" value="UniProtKB-ARBA"/>
</dbReference>
<dbReference type="InterPro" id="IPR020806">
    <property type="entry name" value="PKS_PP-bd"/>
</dbReference>
<dbReference type="InterPro" id="IPR006162">
    <property type="entry name" value="Ppantetheine_attach_site"/>
</dbReference>
<dbReference type="Proteomes" id="UP000502248">
    <property type="component" value="Chromosome"/>
</dbReference>
<dbReference type="InterPro" id="IPR045851">
    <property type="entry name" value="AMP-bd_C_sf"/>
</dbReference>
<dbReference type="SUPFAM" id="SSF52777">
    <property type="entry name" value="CoA-dependent acyltransferases"/>
    <property type="match status" value="5"/>
</dbReference>
<dbReference type="InterPro" id="IPR010071">
    <property type="entry name" value="AA_adenyl_dom"/>
</dbReference>
<reference evidence="10 11" key="1">
    <citation type="submission" date="2020-04" db="EMBL/GenBank/DDBJ databases">
        <title>Genome sequencing of novel species.</title>
        <authorList>
            <person name="Heo J."/>
            <person name="Kim S.-J."/>
            <person name="Kim J.-S."/>
            <person name="Hong S.-B."/>
            <person name="Kwon S.-W."/>
        </authorList>
    </citation>
    <scope>NUCLEOTIDE SEQUENCE [LARGE SCALE GENOMIC DNA]</scope>
    <source>
        <strain evidence="10 11">MFER-1</strain>
    </source>
</reference>
<dbReference type="GO" id="GO:0016874">
    <property type="term" value="F:ligase activity"/>
    <property type="evidence" value="ECO:0007669"/>
    <property type="project" value="UniProtKB-KW"/>
</dbReference>
<dbReference type="SUPFAM" id="SSF47336">
    <property type="entry name" value="ACP-like"/>
    <property type="match status" value="3"/>
</dbReference>
<dbReference type="InterPro" id="IPR025110">
    <property type="entry name" value="AMP-bd_C"/>
</dbReference>
<evidence type="ECO:0000256" key="4">
    <source>
        <dbReference type="ARBA" id="ARBA00022553"/>
    </source>
</evidence>
<evidence type="ECO:0000256" key="6">
    <source>
        <dbReference type="ARBA" id="ARBA00022737"/>
    </source>
</evidence>
<dbReference type="InterPro" id="IPR023213">
    <property type="entry name" value="CAT-like_dom_sf"/>
</dbReference>
<dbReference type="EMBL" id="CP051680">
    <property type="protein sequence ID" value="QJD81936.1"/>
    <property type="molecule type" value="Genomic_DNA"/>
</dbReference>
<dbReference type="FunFam" id="2.30.38.10:FF:000001">
    <property type="entry name" value="Non-ribosomal peptide synthetase PvdI"/>
    <property type="match status" value="2"/>
</dbReference>
<dbReference type="NCBIfam" id="NF003417">
    <property type="entry name" value="PRK04813.1"/>
    <property type="match status" value="4"/>
</dbReference>
<dbReference type="Pfam" id="PF00501">
    <property type="entry name" value="AMP-binding"/>
    <property type="match status" value="3"/>
</dbReference>
<dbReference type="Gene3D" id="3.30.559.10">
    <property type="entry name" value="Chloramphenicol acetyltransferase-like domain"/>
    <property type="match status" value="2"/>
</dbReference>
<dbReference type="Pfam" id="PF00550">
    <property type="entry name" value="PP-binding"/>
    <property type="match status" value="3"/>
</dbReference>
<dbReference type="RefSeq" id="WP_169278241.1">
    <property type="nucleotide sequence ID" value="NZ_CP051680.1"/>
</dbReference>
<gene>
    <name evidence="10" type="ORF">HH215_01230</name>
</gene>
<dbReference type="CDD" id="cd19531">
    <property type="entry name" value="LCL_NRPS-like"/>
    <property type="match status" value="2"/>
</dbReference>
<keyword evidence="11" id="KW-1185">Reference proteome</keyword>
<dbReference type="PANTHER" id="PTHR45527:SF1">
    <property type="entry name" value="FATTY ACID SYNTHASE"/>
    <property type="match status" value="1"/>
</dbReference>
<dbReference type="Gene3D" id="2.30.38.10">
    <property type="entry name" value="Luciferase, Domain 3"/>
    <property type="match status" value="2"/>
</dbReference>
<keyword evidence="4" id="KW-0597">Phosphoprotein</keyword>
<dbReference type="InterPro" id="IPR042099">
    <property type="entry name" value="ANL_N_sf"/>
</dbReference>
<feature type="domain" description="Carrier" evidence="9">
    <location>
        <begin position="579"/>
        <end position="654"/>
    </location>
</feature>
<dbReference type="InterPro" id="IPR000873">
    <property type="entry name" value="AMP-dep_synth/lig_dom"/>
</dbReference>
<dbReference type="KEGG" id="cheb:HH215_01230"/>
<feature type="domain" description="Carrier" evidence="9">
    <location>
        <begin position="1657"/>
        <end position="1732"/>
    </location>
</feature>
<dbReference type="InterPro" id="IPR036736">
    <property type="entry name" value="ACP-like_sf"/>
</dbReference>
<evidence type="ECO:0000256" key="3">
    <source>
        <dbReference type="ARBA" id="ARBA00022450"/>
    </source>
</evidence>
<comment type="cofactor">
    <cofactor evidence="1">
        <name>pantetheine 4'-phosphate</name>
        <dbReference type="ChEBI" id="CHEBI:47942"/>
    </cofactor>
</comment>
<dbReference type="InterPro" id="IPR020845">
    <property type="entry name" value="AMP-binding_CS"/>
</dbReference>
<dbReference type="PROSITE" id="PS00012">
    <property type="entry name" value="PHOSPHOPANTETHEINE"/>
    <property type="match status" value="2"/>
</dbReference>
<dbReference type="SUPFAM" id="SSF56801">
    <property type="entry name" value="Acetyl-CoA synthetase-like"/>
    <property type="match status" value="3"/>
</dbReference>
<keyword evidence="7" id="KW-0045">Antibiotic biosynthesis</keyword>
<dbReference type="Gene3D" id="3.30.559.30">
    <property type="entry name" value="Nonribosomal peptide synthetase, condensation domain"/>
    <property type="match status" value="3"/>
</dbReference>
<comment type="similarity">
    <text evidence="2">Belongs to the ATP-dependent AMP-binding enzyme family.</text>
</comment>
<protein>
    <submittedName>
        <fullName evidence="10">Amino acid adenylation domain-containing protein</fullName>
    </submittedName>
</protein>
<dbReference type="FunFam" id="3.40.50.980:FF:000001">
    <property type="entry name" value="Non-ribosomal peptide synthetase"/>
    <property type="match status" value="2"/>
</dbReference>
<dbReference type="InterPro" id="IPR001242">
    <property type="entry name" value="Condensation_dom"/>
</dbReference>
<accession>A0A7Z2ZJ84</accession>
<dbReference type="Pfam" id="PF00668">
    <property type="entry name" value="Condensation"/>
    <property type="match status" value="2"/>
</dbReference>